<evidence type="ECO:0000313" key="1">
    <source>
        <dbReference type="EMBL" id="KAI5059637.1"/>
    </source>
</evidence>
<sequence>MLSLVNEIYYSEEKKIIHIEDAVHGNQIPFEEADNVRNGQVDNRMNGEVMDRERNEEEEVIDLFLGSIENVCRITNKESKQGEVSKIECTQEEFAATTMNNSVLEELSPRRSTDVNMQLANLVEIVSQQCTQQFRSENQWVVAQQMQVGSRKEDHVEYQQYQ</sequence>
<accession>A0A9D4U1W1</accession>
<dbReference type="AlphaFoldDB" id="A0A9D4U1W1"/>
<dbReference type="OrthoDB" id="1985923at2759"/>
<dbReference type="EMBL" id="JABFUD020000025">
    <property type="protein sequence ID" value="KAI5059637.1"/>
    <property type="molecule type" value="Genomic_DNA"/>
</dbReference>
<comment type="caution">
    <text evidence="1">The sequence shown here is derived from an EMBL/GenBank/DDBJ whole genome shotgun (WGS) entry which is preliminary data.</text>
</comment>
<keyword evidence="2" id="KW-1185">Reference proteome</keyword>
<proteinExistence type="predicted"/>
<organism evidence="1 2">
    <name type="scientific">Adiantum capillus-veneris</name>
    <name type="common">Maidenhair fern</name>
    <dbReference type="NCBI Taxonomy" id="13818"/>
    <lineage>
        <taxon>Eukaryota</taxon>
        <taxon>Viridiplantae</taxon>
        <taxon>Streptophyta</taxon>
        <taxon>Embryophyta</taxon>
        <taxon>Tracheophyta</taxon>
        <taxon>Polypodiopsida</taxon>
        <taxon>Polypodiidae</taxon>
        <taxon>Polypodiales</taxon>
        <taxon>Pteridineae</taxon>
        <taxon>Pteridaceae</taxon>
        <taxon>Vittarioideae</taxon>
        <taxon>Adiantum</taxon>
    </lineage>
</organism>
<reference evidence="1" key="1">
    <citation type="submission" date="2021-01" db="EMBL/GenBank/DDBJ databases">
        <title>Adiantum capillus-veneris genome.</title>
        <authorList>
            <person name="Fang Y."/>
            <person name="Liao Q."/>
        </authorList>
    </citation>
    <scope>NUCLEOTIDE SEQUENCE</scope>
    <source>
        <strain evidence="1">H3</strain>
        <tissue evidence="1">Leaf</tissue>
    </source>
</reference>
<dbReference type="Proteomes" id="UP000886520">
    <property type="component" value="Chromosome 25"/>
</dbReference>
<protein>
    <submittedName>
        <fullName evidence="1">Uncharacterized protein</fullName>
    </submittedName>
</protein>
<gene>
    <name evidence="1" type="ORF">GOP47_0025956</name>
</gene>
<evidence type="ECO:0000313" key="2">
    <source>
        <dbReference type="Proteomes" id="UP000886520"/>
    </source>
</evidence>
<name>A0A9D4U1W1_ADICA</name>